<dbReference type="GO" id="GO:0006506">
    <property type="term" value="P:GPI anchor biosynthetic process"/>
    <property type="evidence" value="ECO:0007669"/>
    <property type="project" value="UniProtKB-UniPathway"/>
</dbReference>
<name>A0A0G4J792_PLABS</name>
<dbReference type="InterPro" id="IPR040039">
    <property type="entry name" value="PIGX"/>
</dbReference>
<evidence type="ECO:0000313" key="15">
    <source>
        <dbReference type="Proteomes" id="UP000290189"/>
    </source>
</evidence>
<sequence length="558" mass="62543">MAAGHIVVVIVTCLIAAHAYEQVEGADESVWYQVAFWPSDLRDTEPVFEVHWPDAGSQEYRAEHVVVPPRDHGWGAQFTIAETISNRPELTAPPDVLSLEIRQTQSSTDYIIVLELEDDENVTSAVHYIDELLHAEGEITAALLQSPSQDKFARIPLDMIDFWRFDLRLPTSAIDPNAPSAFVARISDLDALPFSFFNETYDERVSPLCSWLLTRRSIWSRFGNFTTVGVTKYLRIVGQYALFAEAVRNEHRGSSDDVDGPELQIRFNANVMNAEIEVILAHWSAESYLTGRVLHVGGDERRTLNLSSPVWWNAGLDAVCERHVAGRGFHRQLDTRILIPEGIRGAPFSVLIIEVLPEGVFIDPDELQRLNGMKHIDAFVIGDPINFEAPAFLSKQVVVLFQLNVTSSENRWVNVSIPIHLRYQLSSDTSDPARIHLSAPYIFVKTEDPDQSGVCARTGMIWPQPFMVEAHLSQCPGWRTLDLHFDNDVRQTNPEYTVQLPDGGAVVFIPVGELSRRQLVTIVTFSCTSFAALLIIVVLCASVRSQGDKNVDSTKKEQ</sequence>
<geneLocation type="mitochondrion" evidence="13"/>
<dbReference type="Pfam" id="PF08320">
    <property type="entry name" value="PIG-X"/>
    <property type="match status" value="1"/>
</dbReference>
<reference evidence="12 14" key="1">
    <citation type="submission" date="2015-02" db="EMBL/GenBank/DDBJ databases">
        <authorList>
            <person name="Chooi Y.-H."/>
        </authorList>
    </citation>
    <scope>NUCLEOTIDE SEQUENCE [LARGE SCALE GENOMIC DNA]</scope>
    <source>
        <strain evidence="12">E3</strain>
    </source>
</reference>
<dbReference type="GO" id="GO:0005789">
    <property type="term" value="C:endoplasmic reticulum membrane"/>
    <property type="evidence" value="ECO:0007669"/>
    <property type="project" value="UniProtKB-SubCell"/>
</dbReference>
<keyword evidence="9" id="KW-0325">Glycoprotein</keyword>
<comment type="pathway">
    <text evidence="2">Glycolipid biosynthesis; glycosylphosphatidylinositol-anchor biosynthesis.</text>
</comment>
<keyword evidence="14" id="KW-1185">Reference proteome</keyword>
<evidence type="ECO:0008006" key="16">
    <source>
        <dbReference type="Google" id="ProtNLM"/>
    </source>
</evidence>
<keyword evidence="11" id="KW-0732">Signal</keyword>
<comment type="similarity">
    <text evidence="3">Belongs to the PIGX family.</text>
</comment>
<organism evidence="12 14">
    <name type="scientific">Plasmodiophora brassicae</name>
    <name type="common">Clubroot disease agent</name>
    <dbReference type="NCBI Taxonomy" id="37360"/>
    <lineage>
        <taxon>Eukaryota</taxon>
        <taxon>Sar</taxon>
        <taxon>Rhizaria</taxon>
        <taxon>Endomyxa</taxon>
        <taxon>Phytomyxea</taxon>
        <taxon>Plasmodiophorida</taxon>
        <taxon>Plasmodiophoridae</taxon>
        <taxon>Plasmodiophora</taxon>
    </lineage>
</organism>
<evidence type="ECO:0000256" key="10">
    <source>
        <dbReference type="SAM" id="Phobius"/>
    </source>
</evidence>
<feature type="transmembrane region" description="Helical" evidence="10">
    <location>
        <begin position="519"/>
        <end position="541"/>
    </location>
</feature>
<evidence type="ECO:0000256" key="4">
    <source>
        <dbReference type="ARBA" id="ARBA00022502"/>
    </source>
</evidence>
<dbReference type="PANTHER" id="PTHR28650:SF1">
    <property type="entry name" value="PHOSPHATIDYLINOSITOL-GLYCAN BIOSYNTHESIS CLASS X PROTEIN"/>
    <property type="match status" value="1"/>
</dbReference>
<keyword evidence="5 10" id="KW-0812">Transmembrane</keyword>
<proteinExistence type="inferred from homology"/>
<dbReference type="OrthoDB" id="5546453at2759"/>
<reference evidence="13 15" key="2">
    <citation type="submission" date="2018-03" db="EMBL/GenBank/DDBJ databases">
        <authorList>
            <person name="Fogelqvist J."/>
        </authorList>
    </citation>
    <scope>NUCLEOTIDE SEQUENCE [LARGE SCALE GENOMIC DNA]</scope>
</reference>
<comment type="subcellular location">
    <subcellularLocation>
        <location evidence="1">Endoplasmic reticulum membrane</location>
        <topology evidence="1">Single-pass membrane protein</topology>
    </subcellularLocation>
</comment>
<keyword evidence="6" id="KW-0256">Endoplasmic reticulum</keyword>
<evidence type="ECO:0000256" key="11">
    <source>
        <dbReference type="SAM" id="SignalP"/>
    </source>
</evidence>
<evidence type="ECO:0000256" key="6">
    <source>
        <dbReference type="ARBA" id="ARBA00022824"/>
    </source>
</evidence>
<feature type="signal peptide" evidence="11">
    <location>
        <begin position="1"/>
        <end position="19"/>
    </location>
</feature>
<protein>
    <recommendedName>
        <fullName evidence="16">Phosphatidylinositol-glycan biosynthesis class X protein</fullName>
    </recommendedName>
</protein>
<dbReference type="Proteomes" id="UP000039324">
    <property type="component" value="Unassembled WGS sequence"/>
</dbReference>
<evidence type="ECO:0000256" key="1">
    <source>
        <dbReference type="ARBA" id="ARBA00004389"/>
    </source>
</evidence>
<accession>A0A0G4J792</accession>
<evidence type="ECO:0000256" key="7">
    <source>
        <dbReference type="ARBA" id="ARBA00022989"/>
    </source>
</evidence>
<dbReference type="EMBL" id="OVEO01000004">
    <property type="protein sequence ID" value="SPQ95464.1"/>
    <property type="molecule type" value="Genomic_DNA"/>
</dbReference>
<evidence type="ECO:0000256" key="8">
    <source>
        <dbReference type="ARBA" id="ARBA00023136"/>
    </source>
</evidence>
<dbReference type="InterPro" id="IPR013233">
    <property type="entry name" value="PIG-X/PBN1"/>
</dbReference>
<keyword evidence="7 10" id="KW-1133">Transmembrane helix</keyword>
<evidence type="ECO:0000256" key="9">
    <source>
        <dbReference type="ARBA" id="ARBA00023180"/>
    </source>
</evidence>
<evidence type="ECO:0000256" key="5">
    <source>
        <dbReference type="ARBA" id="ARBA00022692"/>
    </source>
</evidence>
<keyword evidence="4" id="KW-0337">GPI-anchor biosynthesis</keyword>
<dbReference type="UniPathway" id="UPA00196"/>
<evidence type="ECO:0000256" key="2">
    <source>
        <dbReference type="ARBA" id="ARBA00004687"/>
    </source>
</evidence>
<dbReference type="Proteomes" id="UP000290189">
    <property type="component" value="Unassembled WGS sequence"/>
</dbReference>
<dbReference type="STRING" id="37360.A0A0G4J792"/>
<dbReference type="AlphaFoldDB" id="A0A0G4J792"/>
<evidence type="ECO:0000256" key="3">
    <source>
        <dbReference type="ARBA" id="ARBA00010345"/>
    </source>
</evidence>
<keyword evidence="8 10" id="KW-0472">Membrane</keyword>
<evidence type="ECO:0000313" key="13">
    <source>
        <dbReference type="EMBL" id="SPQ95464.1"/>
    </source>
</evidence>
<evidence type="ECO:0000313" key="14">
    <source>
        <dbReference type="Proteomes" id="UP000039324"/>
    </source>
</evidence>
<dbReference type="EMBL" id="CDSF01000144">
    <property type="protein sequence ID" value="CEP03224.1"/>
    <property type="molecule type" value="Genomic_DNA"/>
</dbReference>
<dbReference type="SMART" id="SM00780">
    <property type="entry name" value="PIG-X"/>
    <property type="match status" value="1"/>
</dbReference>
<gene>
    <name evidence="12" type="ORF">PBRA_002984</name>
    <name evidence="13" type="ORF">PLBR_LOCUS2679</name>
</gene>
<keyword evidence="13" id="KW-0496">Mitochondrion</keyword>
<feature type="chain" id="PRO_5035990866" description="Phosphatidylinositol-glycan biosynthesis class X protein" evidence="11">
    <location>
        <begin position="20"/>
        <end position="558"/>
    </location>
</feature>
<dbReference type="PANTHER" id="PTHR28650">
    <property type="entry name" value="PHOSPHATIDYLINOSITOL-GLYCAN BIOSYNTHESIS CLASS X PROTEIN"/>
    <property type="match status" value="1"/>
</dbReference>
<evidence type="ECO:0000313" key="12">
    <source>
        <dbReference type="EMBL" id="CEP03224.1"/>
    </source>
</evidence>